<keyword evidence="3" id="KW-1185">Reference proteome</keyword>
<accession>A0ABT0BN64</accession>
<evidence type="ECO:0000313" key="2">
    <source>
        <dbReference type="EMBL" id="MCJ2186486.1"/>
    </source>
</evidence>
<organism evidence="2 3">
    <name type="scientific">Novosphingobium beihaiensis</name>
    <dbReference type="NCBI Taxonomy" id="2930389"/>
    <lineage>
        <taxon>Bacteria</taxon>
        <taxon>Pseudomonadati</taxon>
        <taxon>Pseudomonadota</taxon>
        <taxon>Alphaproteobacteria</taxon>
        <taxon>Sphingomonadales</taxon>
        <taxon>Sphingomonadaceae</taxon>
        <taxon>Novosphingobium</taxon>
    </lineage>
</organism>
<sequence length="202" mass="21709">MAKVGAVHMVGESIVGMLNQRRALLAKAGTLAPVPATHDIAHVPVAKLVSNALPTSGLSLTCYHIGRSNHAPAIASSGMRAERVSISLELQYLLACWSGTASDETALMSWAMMELNRFATLGRGQLLGDVWERDEVIQLAPGDEAPEQLARIWDGFKAKYRLSATYRARVVRLEYGTGEDALPVTASRFSFADGDVALEPSS</sequence>
<dbReference type="Proteomes" id="UP001202281">
    <property type="component" value="Unassembled WGS sequence"/>
</dbReference>
<protein>
    <submittedName>
        <fullName evidence="2">DUF4255 domain-containing protein</fullName>
    </submittedName>
</protein>
<feature type="domain" description="Pvc16 N-terminal" evidence="1">
    <location>
        <begin position="11"/>
        <end position="184"/>
    </location>
</feature>
<dbReference type="EMBL" id="JALHLG010000005">
    <property type="protein sequence ID" value="MCJ2186486.1"/>
    <property type="molecule type" value="Genomic_DNA"/>
</dbReference>
<reference evidence="2 3" key="1">
    <citation type="submission" date="2022-04" db="EMBL/GenBank/DDBJ databases">
        <title>Identification of a novel bacterium isolated from mangrove sediments.</title>
        <authorList>
            <person name="Pan X."/>
        </authorList>
    </citation>
    <scope>NUCLEOTIDE SEQUENCE [LARGE SCALE GENOMIC DNA]</scope>
    <source>
        <strain evidence="2 3">B2638</strain>
    </source>
</reference>
<evidence type="ECO:0000259" key="1">
    <source>
        <dbReference type="Pfam" id="PF14065"/>
    </source>
</evidence>
<gene>
    <name evidence="2" type="ORF">MTR66_06625</name>
</gene>
<dbReference type="InterPro" id="IPR025351">
    <property type="entry name" value="Pvc16_N"/>
</dbReference>
<comment type="caution">
    <text evidence="2">The sequence shown here is derived from an EMBL/GenBank/DDBJ whole genome shotgun (WGS) entry which is preliminary data.</text>
</comment>
<proteinExistence type="predicted"/>
<evidence type="ECO:0000313" key="3">
    <source>
        <dbReference type="Proteomes" id="UP001202281"/>
    </source>
</evidence>
<name>A0ABT0BN64_9SPHN</name>
<dbReference type="Pfam" id="PF14065">
    <property type="entry name" value="Pvc16_N"/>
    <property type="match status" value="1"/>
</dbReference>
<dbReference type="RefSeq" id="WP_243918902.1">
    <property type="nucleotide sequence ID" value="NZ_JALHLG010000005.1"/>
</dbReference>